<name>A0A834WN00_9FABA</name>
<proteinExistence type="predicted"/>
<keyword evidence="1" id="KW-1133">Transmembrane helix</keyword>
<gene>
    <name evidence="2" type="ORF">G2W53_018012</name>
</gene>
<protein>
    <submittedName>
        <fullName evidence="2">Uncharacterized protein</fullName>
    </submittedName>
</protein>
<keyword evidence="1" id="KW-0812">Transmembrane</keyword>
<keyword evidence="3" id="KW-1185">Reference proteome</keyword>
<evidence type="ECO:0000313" key="2">
    <source>
        <dbReference type="EMBL" id="KAF7826848.1"/>
    </source>
</evidence>
<dbReference type="EMBL" id="JAAIUW010000006">
    <property type="protein sequence ID" value="KAF7826848.1"/>
    <property type="molecule type" value="Genomic_DNA"/>
</dbReference>
<evidence type="ECO:0000313" key="3">
    <source>
        <dbReference type="Proteomes" id="UP000634136"/>
    </source>
</evidence>
<reference evidence="2" key="1">
    <citation type="submission" date="2020-09" db="EMBL/GenBank/DDBJ databases">
        <title>Genome-Enabled Discovery of Anthraquinone Biosynthesis in Senna tora.</title>
        <authorList>
            <person name="Kang S.-H."/>
            <person name="Pandey R.P."/>
            <person name="Lee C.-M."/>
            <person name="Sim J.-S."/>
            <person name="Jeong J.-T."/>
            <person name="Choi B.-S."/>
            <person name="Jung M."/>
            <person name="Ginzburg D."/>
            <person name="Zhao K."/>
            <person name="Won S.Y."/>
            <person name="Oh T.-J."/>
            <person name="Yu Y."/>
            <person name="Kim N.-H."/>
            <person name="Lee O.R."/>
            <person name="Lee T.-H."/>
            <person name="Bashyal P."/>
            <person name="Kim T.-S."/>
            <person name="Lee W.-H."/>
            <person name="Kawkins C."/>
            <person name="Kim C.-K."/>
            <person name="Kim J.S."/>
            <person name="Ahn B.O."/>
            <person name="Rhee S.Y."/>
            <person name="Sohng J.K."/>
        </authorList>
    </citation>
    <scope>NUCLEOTIDE SEQUENCE</scope>
    <source>
        <tissue evidence="2">Leaf</tissue>
    </source>
</reference>
<evidence type="ECO:0000256" key="1">
    <source>
        <dbReference type="SAM" id="Phobius"/>
    </source>
</evidence>
<feature type="transmembrane region" description="Helical" evidence="1">
    <location>
        <begin position="12"/>
        <end position="34"/>
    </location>
</feature>
<dbReference type="Proteomes" id="UP000634136">
    <property type="component" value="Unassembled WGS sequence"/>
</dbReference>
<organism evidence="2 3">
    <name type="scientific">Senna tora</name>
    <dbReference type="NCBI Taxonomy" id="362788"/>
    <lineage>
        <taxon>Eukaryota</taxon>
        <taxon>Viridiplantae</taxon>
        <taxon>Streptophyta</taxon>
        <taxon>Embryophyta</taxon>
        <taxon>Tracheophyta</taxon>
        <taxon>Spermatophyta</taxon>
        <taxon>Magnoliopsida</taxon>
        <taxon>eudicotyledons</taxon>
        <taxon>Gunneridae</taxon>
        <taxon>Pentapetalae</taxon>
        <taxon>rosids</taxon>
        <taxon>fabids</taxon>
        <taxon>Fabales</taxon>
        <taxon>Fabaceae</taxon>
        <taxon>Caesalpinioideae</taxon>
        <taxon>Cassia clade</taxon>
        <taxon>Senna</taxon>
    </lineage>
</organism>
<accession>A0A834WN00</accession>
<dbReference type="AlphaFoldDB" id="A0A834WN00"/>
<sequence>MPHQSQRHDALFLGFQISGISMPYQSLGLIAWFLKISRISMPCQSPGLDPWFLGFKISGTSIPCQSPGISMPSQTPGLDALPMPRSRCLVP</sequence>
<keyword evidence="1" id="KW-0472">Membrane</keyword>
<comment type="caution">
    <text evidence="2">The sequence shown here is derived from an EMBL/GenBank/DDBJ whole genome shotgun (WGS) entry which is preliminary data.</text>
</comment>